<dbReference type="SUPFAM" id="SSF55781">
    <property type="entry name" value="GAF domain-like"/>
    <property type="match status" value="1"/>
</dbReference>
<keyword evidence="2" id="KW-0418">Kinase</keyword>
<dbReference type="SMART" id="SM01012">
    <property type="entry name" value="ANTAR"/>
    <property type="match status" value="1"/>
</dbReference>
<accession>A0A557ZYS4</accession>
<dbReference type="PIRSF" id="PIRSF036625">
    <property type="entry name" value="GAF_ANTAR"/>
    <property type="match status" value="1"/>
</dbReference>
<evidence type="ECO:0000256" key="2">
    <source>
        <dbReference type="ARBA" id="ARBA00022777"/>
    </source>
</evidence>
<dbReference type="PROSITE" id="PS50921">
    <property type="entry name" value="ANTAR"/>
    <property type="match status" value="1"/>
</dbReference>
<evidence type="ECO:0000256" key="1">
    <source>
        <dbReference type="ARBA" id="ARBA00022679"/>
    </source>
</evidence>
<keyword evidence="7" id="KW-1185">Reference proteome</keyword>
<sequence length="252" mass="27285">MNDRHEQRLARVFVELADTLVDDFDMLEFLSMLVERCVELLEVAAAGVVLSDQRGGLAMAAASSEQARLIEVFAVQTGDGPCLDCVRTGRPVSSGDLAAEDHRWPRFAPAARAAGFAAAHAVPMRLRTTVIGAVNLLNTHPDGVDEDSVRLGQALADVATIGMLQQRTLHDSTVLVEQLQTALTSRVVIEQATGVLSSHGGLDMQEAFTALRGYARSHNLRLSELARTVAERTADLDVILRQPARGSTRERH</sequence>
<dbReference type="AlphaFoldDB" id="A0A557ZYS4"/>
<dbReference type="Pfam" id="PF13185">
    <property type="entry name" value="GAF_2"/>
    <property type="match status" value="1"/>
</dbReference>
<evidence type="ECO:0000256" key="3">
    <source>
        <dbReference type="ARBA" id="ARBA00023015"/>
    </source>
</evidence>
<dbReference type="GO" id="GO:0016301">
    <property type="term" value="F:kinase activity"/>
    <property type="evidence" value="ECO:0007669"/>
    <property type="project" value="UniProtKB-KW"/>
</dbReference>
<evidence type="ECO:0000256" key="4">
    <source>
        <dbReference type="ARBA" id="ARBA00023163"/>
    </source>
</evidence>
<evidence type="ECO:0000313" key="6">
    <source>
        <dbReference type="EMBL" id="TVT17162.1"/>
    </source>
</evidence>
<proteinExistence type="predicted"/>
<dbReference type="Pfam" id="PF03861">
    <property type="entry name" value="ANTAR"/>
    <property type="match status" value="1"/>
</dbReference>
<organism evidence="6 7">
    <name type="scientific">Amycolatopsis acidiphila</name>
    <dbReference type="NCBI Taxonomy" id="715473"/>
    <lineage>
        <taxon>Bacteria</taxon>
        <taxon>Bacillati</taxon>
        <taxon>Actinomycetota</taxon>
        <taxon>Actinomycetes</taxon>
        <taxon>Pseudonocardiales</taxon>
        <taxon>Pseudonocardiaceae</taxon>
        <taxon>Amycolatopsis</taxon>
    </lineage>
</organism>
<name>A0A557ZYS4_9PSEU</name>
<keyword evidence="1" id="KW-0808">Transferase</keyword>
<dbReference type="GO" id="GO:0003723">
    <property type="term" value="F:RNA binding"/>
    <property type="evidence" value="ECO:0007669"/>
    <property type="project" value="InterPro"/>
</dbReference>
<dbReference type="InterPro" id="IPR011006">
    <property type="entry name" value="CheY-like_superfamily"/>
</dbReference>
<evidence type="ECO:0000259" key="5">
    <source>
        <dbReference type="PROSITE" id="PS50921"/>
    </source>
</evidence>
<dbReference type="Gene3D" id="3.30.450.40">
    <property type="match status" value="1"/>
</dbReference>
<dbReference type="InterPro" id="IPR029016">
    <property type="entry name" value="GAF-like_dom_sf"/>
</dbReference>
<gene>
    <name evidence="6" type="ORF">FNH06_32425</name>
</gene>
<dbReference type="EMBL" id="VJZA01000085">
    <property type="protein sequence ID" value="TVT17162.1"/>
    <property type="molecule type" value="Genomic_DNA"/>
</dbReference>
<dbReference type="SMART" id="SM00065">
    <property type="entry name" value="GAF"/>
    <property type="match status" value="1"/>
</dbReference>
<feature type="domain" description="ANTAR" evidence="5">
    <location>
        <begin position="169"/>
        <end position="230"/>
    </location>
</feature>
<dbReference type="InterPro" id="IPR003018">
    <property type="entry name" value="GAF"/>
</dbReference>
<dbReference type="SUPFAM" id="SSF52172">
    <property type="entry name" value="CheY-like"/>
    <property type="match status" value="1"/>
</dbReference>
<protein>
    <submittedName>
        <fullName evidence="6">GAF and ANTAR domain-containing protein</fullName>
    </submittedName>
</protein>
<dbReference type="Proteomes" id="UP000318578">
    <property type="component" value="Unassembled WGS sequence"/>
</dbReference>
<dbReference type="RefSeq" id="WP_144643728.1">
    <property type="nucleotide sequence ID" value="NZ_BNAX01000004.1"/>
</dbReference>
<dbReference type="InterPro" id="IPR005561">
    <property type="entry name" value="ANTAR"/>
</dbReference>
<dbReference type="InterPro" id="IPR012074">
    <property type="entry name" value="GAF_ANTAR"/>
</dbReference>
<evidence type="ECO:0000313" key="7">
    <source>
        <dbReference type="Proteomes" id="UP000318578"/>
    </source>
</evidence>
<dbReference type="Gene3D" id="1.10.10.10">
    <property type="entry name" value="Winged helix-like DNA-binding domain superfamily/Winged helix DNA-binding domain"/>
    <property type="match status" value="1"/>
</dbReference>
<comment type="caution">
    <text evidence="6">The sequence shown here is derived from an EMBL/GenBank/DDBJ whole genome shotgun (WGS) entry which is preliminary data.</text>
</comment>
<keyword evidence="4" id="KW-0804">Transcription</keyword>
<reference evidence="6 7" key="1">
    <citation type="submission" date="2019-07" db="EMBL/GenBank/DDBJ databases">
        <title>New species of Amycolatopsis and Streptomyces.</title>
        <authorList>
            <person name="Duangmal K."/>
            <person name="Teo W.F.A."/>
            <person name="Lipun K."/>
        </authorList>
    </citation>
    <scope>NUCLEOTIDE SEQUENCE [LARGE SCALE GENOMIC DNA]</scope>
    <source>
        <strain evidence="6 7">JCM 30562</strain>
    </source>
</reference>
<dbReference type="InterPro" id="IPR036388">
    <property type="entry name" value="WH-like_DNA-bd_sf"/>
</dbReference>
<keyword evidence="3" id="KW-0805">Transcription regulation</keyword>
<dbReference type="OrthoDB" id="3683444at2"/>